<protein>
    <submittedName>
        <fullName evidence="1">Uncharacterized protein</fullName>
    </submittedName>
</protein>
<gene>
    <name evidence="1" type="ORF">PR048_027951</name>
</gene>
<sequence length="384" mass="42423">MQGREKQECSRENPPANCNVPLVSHMLKSGKYLEKIQRRTAAFTTFSQCESQVLNQPGIEQGSSKWETGVSETQLLQPFLCFTLLAAVQYGRGCSSLGACNVFQQKCPNHTTRHHGIFVTVVQRIRETGTLGIQHEEHDLLWRWNEGIGPPASSVNGRHCSSGRQGSVQSECINCEHARSLFASHKGEPGSIPGRVTPDFRIWQSCQTMPFVGGFPRDLPFQPAFSFPRCSILTSITPLSLKTSLGTVVLKRHANLVREPHTREEIRSCKLQESAVHVPSNSLRHQVRPNEMINNNAHLYVYKKSVLVGCDDGYMRIGVVPHVTVPAAHHTLERGTPIPCAMARVLVDGFPSTTFSTSSTFGVRAILGLPDPPRALNMPVSQSL</sequence>
<dbReference type="EMBL" id="JARBHB010000012">
    <property type="protein sequence ID" value="KAJ8871624.1"/>
    <property type="molecule type" value="Genomic_DNA"/>
</dbReference>
<evidence type="ECO:0000313" key="1">
    <source>
        <dbReference type="EMBL" id="KAJ8871624.1"/>
    </source>
</evidence>
<proteinExistence type="predicted"/>
<name>A0ABQ9GHZ0_9NEOP</name>
<dbReference type="Proteomes" id="UP001159363">
    <property type="component" value="Chromosome 11"/>
</dbReference>
<comment type="caution">
    <text evidence="1">The sequence shown here is derived from an EMBL/GenBank/DDBJ whole genome shotgun (WGS) entry which is preliminary data.</text>
</comment>
<organism evidence="1 2">
    <name type="scientific">Dryococelus australis</name>
    <dbReference type="NCBI Taxonomy" id="614101"/>
    <lineage>
        <taxon>Eukaryota</taxon>
        <taxon>Metazoa</taxon>
        <taxon>Ecdysozoa</taxon>
        <taxon>Arthropoda</taxon>
        <taxon>Hexapoda</taxon>
        <taxon>Insecta</taxon>
        <taxon>Pterygota</taxon>
        <taxon>Neoptera</taxon>
        <taxon>Polyneoptera</taxon>
        <taxon>Phasmatodea</taxon>
        <taxon>Verophasmatodea</taxon>
        <taxon>Anareolatae</taxon>
        <taxon>Phasmatidae</taxon>
        <taxon>Eurycanthinae</taxon>
        <taxon>Dryococelus</taxon>
    </lineage>
</organism>
<evidence type="ECO:0000313" key="2">
    <source>
        <dbReference type="Proteomes" id="UP001159363"/>
    </source>
</evidence>
<accession>A0ABQ9GHZ0</accession>
<reference evidence="1 2" key="1">
    <citation type="submission" date="2023-02" db="EMBL/GenBank/DDBJ databases">
        <title>LHISI_Scaffold_Assembly.</title>
        <authorList>
            <person name="Stuart O.P."/>
            <person name="Cleave R."/>
            <person name="Magrath M.J.L."/>
            <person name="Mikheyev A.S."/>
        </authorList>
    </citation>
    <scope>NUCLEOTIDE SEQUENCE [LARGE SCALE GENOMIC DNA]</scope>
    <source>
        <strain evidence="1">Daus_M_001</strain>
        <tissue evidence="1">Leg muscle</tissue>
    </source>
</reference>
<keyword evidence="2" id="KW-1185">Reference proteome</keyword>